<name>A0A9Q8L7P4_PASFU</name>
<keyword evidence="2" id="KW-1185">Reference proteome</keyword>
<dbReference type="Proteomes" id="UP000756132">
    <property type="component" value="Chromosome 1"/>
</dbReference>
<reference evidence="1" key="2">
    <citation type="journal article" date="2022" name="Microb. Genom.">
        <title>A chromosome-scale genome assembly of the tomato pathogen Cladosporium fulvum reveals a compartmentalized genome architecture and the presence of a dispensable chromosome.</title>
        <authorList>
            <person name="Zaccaron A.Z."/>
            <person name="Chen L.H."/>
            <person name="Samaras A."/>
            <person name="Stergiopoulos I."/>
        </authorList>
    </citation>
    <scope>NUCLEOTIDE SEQUENCE</scope>
    <source>
        <strain evidence="1">Race5_Kim</strain>
    </source>
</reference>
<dbReference type="RefSeq" id="XP_047756074.1">
    <property type="nucleotide sequence ID" value="XM_047899176.1"/>
</dbReference>
<dbReference type="AlphaFoldDB" id="A0A9Q8L7P4"/>
<dbReference type="EMBL" id="CP090163">
    <property type="protein sequence ID" value="UJO11708.1"/>
    <property type="molecule type" value="Genomic_DNA"/>
</dbReference>
<organism evidence="1 2">
    <name type="scientific">Passalora fulva</name>
    <name type="common">Tomato leaf mold</name>
    <name type="synonym">Cladosporium fulvum</name>
    <dbReference type="NCBI Taxonomy" id="5499"/>
    <lineage>
        <taxon>Eukaryota</taxon>
        <taxon>Fungi</taxon>
        <taxon>Dikarya</taxon>
        <taxon>Ascomycota</taxon>
        <taxon>Pezizomycotina</taxon>
        <taxon>Dothideomycetes</taxon>
        <taxon>Dothideomycetidae</taxon>
        <taxon>Mycosphaerellales</taxon>
        <taxon>Mycosphaerellaceae</taxon>
        <taxon>Fulvia</taxon>
    </lineage>
</organism>
<evidence type="ECO:0000313" key="2">
    <source>
        <dbReference type="Proteomes" id="UP000756132"/>
    </source>
</evidence>
<gene>
    <name evidence="1" type="ORF">CLAFUR5_00028</name>
</gene>
<reference evidence="1" key="1">
    <citation type="submission" date="2021-12" db="EMBL/GenBank/DDBJ databases">
        <authorList>
            <person name="Zaccaron A."/>
            <person name="Stergiopoulos I."/>
        </authorList>
    </citation>
    <scope>NUCLEOTIDE SEQUENCE</scope>
    <source>
        <strain evidence="1">Race5_Kim</strain>
    </source>
</reference>
<evidence type="ECO:0000313" key="1">
    <source>
        <dbReference type="EMBL" id="UJO11708.1"/>
    </source>
</evidence>
<proteinExistence type="predicted"/>
<sequence>MTSKVVDYMHILEGRSGTFSIHANTPAIGTRKCDICVGVYFPLNRDRLFVAHVNTCIIPNDWDEHQKNNPVDYSQELGS</sequence>
<dbReference type="KEGG" id="ffu:CLAFUR5_00028"/>
<accession>A0A9Q8L7P4</accession>
<dbReference type="GeneID" id="71979906"/>
<protein>
    <submittedName>
        <fullName evidence="1">Uncharacterized protein</fullName>
    </submittedName>
</protein>